<accession>A0A4Y7SB59</accession>
<dbReference type="EMBL" id="QPFP01000245">
    <property type="protein sequence ID" value="TEB18545.1"/>
    <property type="molecule type" value="Genomic_DNA"/>
</dbReference>
<organism evidence="2 3">
    <name type="scientific">Coprinellus micaceus</name>
    <name type="common">Glistening ink-cap mushroom</name>
    <name type="synonym">Coprinus micaceus</name>
    <dbReference type="NCBI Taxonomy" id="71717"/>
    <lineage>
        <taxon>Eukaryota</taxon>
        <taxon>Fungi</taxon>
        <taxon>Dikarya</taxon>
        <taxon>Basidiomycota</taxon>
        <taxon>Agaricomycotina</taxon>
        <taxon>Agaricomycetes</taxon>
        <taxon>Agaricomycetidae</taxon>
        <taxon>Agaricales</taxon>
        <taxon>Agaricineae</taxon>
        <taxon>Psathyrellaceae</taxon>
        <taxon>Coprinellus</taxon>
    </lineage>
</organism>
<feature type="compositionally biased region" description="Basic and acidic residues" evidence="1">
    <location>
        <begin position="73"/>
        <end position="82"/>
    </location>
</feature>
<evidence type="ECO:0000313" key="2">
    <source>
        <dbReference type="EMBL" id="TEB18545.1"/>
    </source>
</evidence>
<sequence length="105" mass="11443">MWFECRDPAVVAIVVATEPYEMIVMRATEKVVTAGAKVRKGSVHVAEKRRLSSIRIEPNGKRPRSQYLGHGGRRCDSPERADTGLIPGSLELRIGNKNGADLGTG</sequence>
<protein>
    <submittedName>
        <fullName evidence="2">Uncharacterized protein</fullName>
    </submittedName>
</protein>
<proteinExistence type="predicted"/>
<gene>
    <name evidence="2" type="ORF">FA13DRAFT_1745643</name>
</gene>
<evidence type="ECO:0000256" key="1">
    <source>
        <dbReference type="SAM" id="MobiDB-lite"/>
    </source>
</evidence>
<feature type="region of interest" description="Disordered" evidence="1">
    <location>
        <begin position="54"/>
        <end position="86"/>
    </location>
</feature>
<evidence type="ECO:0000313" key="3">
    <source>
        <dbReference type="Proteomes" id="UP000298030"/>
    </source>
</evidence>
<feature type="non-terminal residue" evidence="2">
    <location>
        <position position="105"/>
    </location>
</feature>
<dbReference type="Proteomes" id="UP000298030">
    <property type="component" value="Unassembled WGS sequence"/>
</dbReference>
<keyword evidence="3" id="KW-1185">Reference proteome</keyword>
<name>A0A4Y7SB59_COPMI</name>
<dbReference type="AlphaFoldDB" id="A0A4Y7SB59"/>
<comment type="caution">
    <text evidence="2">The sequence shown here is derived from an EMBL/GenBank/DDBJ whole genome shotgun (WGS) entry which is preliminary data.</text>
</comment>
<reference evidence="2 3" key="1">
    <citation type="journal article" date="2019" name="Nat. Ecol. Evol.">
        <title>Megaphylogeny resolves global patterns of mushroom evolution.</title>
        <authorList>
            <person name="Varga T."/>
            <person name="Krizsan K."/>
            <person name="Foldi C."/>
            <person name="Dima B."/>
            <person name="Sanchez-Garcia M."/>
            <person name="Sanchez-Ramirez S."/>
            <person name="Szollosi G.J."/>
            <person name="Szarkandi J.G."/>
            <person name="Papp V."/>
            <person name="Albert L."/>
            <person name="Andreopoulos W."/>
            <person name="Angelini C."/>
            <person name="Antonin V."/>
            <person name="Barry K.W."/>
            <person name="Bougher N.L."/>
            <person name="Buchanan P."/>
            <person name="Buyck B."/>
            <person name="Bense V."/>
            <person name="Catcheside P."/>
            <person name="Chovatia M."/>
            <person name="Cooper J."/>
            <person name="Damon W."/>
            <person name="Desjardin D."/>
            <person name="Finy P."/>
            <person name="Geml J."/>
            <person name="Haridas S."/>
            <person name="Hughes K."/>
            <person name="Justo A."/>
            <person name="Karasinski D."/>
            <person name="Kautmanova I."/>
            <person name="Kiss B."/>
            <person name="Kocsube S."/>
            <person name="Kotiranta H."/>
            <person name="LaButti K.M."/>
            <person name="Lechner B.E."/>
            <person name="Liimatainen K."/>
            <person name="Lipzen A."/>
            <person name="Lukacs Z."/>
            <person name="Mihaltcheva S."/>
            <person name="Morgado L.N."/>
            <person name="Niskanen T."/>
            <person name="Noordeloos M.E."/>
            <person name="Ohm R.A."/>
            <person name="Ortiz-Santana B."/>
            <person name="Ovrebo C."/>
            <person name="Racz N."/>
            <person name="Riley R."/>
            <person name="Savchenko A."/>
            <person name="Shiryaev A."/>
            <person name="Soop K."/>
            <person name="Spirin V."/>
            <person name="Szebenyi C."/>
            <person name="Tomsovsky M."/>
            <person name="Tulloss R.E."/>
            <person name="Uehling J."/>
            <person name="Grigoriev I.V."/>
            <person name="Vagvolgyi C."/>
            <person name="Papp T."/>
            <person name="Martin F.M."/>
            <person name="Miettinen O."/>
            <person name="Hibbett D.S."/>
            <person name="Nagy L.G."/>
        </authorList>
    </citation>
    <scope>NUCLEOTIDE SEQUENCE [LARGE SCALE GENOMIC DNA]</scope>
    <source>
        <strain evidence="2 3">FP101781</strain>
    </source>
</reference>